<dbReference type="InterPro" id="IPR058031">
    <property type="entry name" value="AAA_lid_NorR"/>
</dbReference>
<evidence type="ECO:0000256" key="3">
    <source>
        <dbReference type="ARBA" id="ARBA00023015"/>
    </source>
</evidence>
<name>A0ABY5ZSY3_9BACT</name>
<keyword evidence="1" id="KW-0547">Nucleotide-binding</keyword>
<dbReference type="PROSITE" id="PS00676">
    <property type="entry name" value="SIGMA54_INTERACT_2"/>
    <property type="match status" value="1"/>
</dbReference>
<keyword evidence="4" id="KW-0238">DNA-binding</keyword>
<dbReference type="SUPFAM" id="SSF52172">
    <property type="entry name" value="CheY-like"/>
    <property type="match status" value="1"/>
</dbReference>
<dbReference type="PANTHER" id="PTHR32071">
    <property type="entry name" value="TRANSCRIPTIONAL REGULATORY PROTEIN"/>
    <property type="match status" value="1"/>
</dbReference>
<dbReference type="InterPro" id="IPR025662">
    <property type="entry name" value="Sigma_54_int_dom_ATP-bd_1"/>
</dbReference>
<dbReference type="SUPFAM" id="SSF46689">
    <property type="entry name" value="Homeodomain-like"/>
    <property type="match status" value="1"/>
</dbReference>
<reference evidence="9" key="1">
    <citation type="journal article" date="2022" name="Environ. Microbiol.">
        <title>Geoalkalibacter halelectricus SAP #1 sp. nov. possessing extracellular electron transfer and mineral#reducing capabilities from a haloalkaline environment.</title>
        <authorList>
            <person name="Yadav S."/>
            <person name="Singh R."/>
            <person name="Sundharam S.S."/>
            <person name="Chaudhary S."/>
            <person name="Krishnamurthi S."/>
            <person name="Patil S.A."/>
        </authorList>
    </citation>
    <scope>NUCLEOTIDE SEQUENCE</scope>
    <source>
        <strain evidence="9">SAP-1</strain>
    </source>
</reference>
<feature type="modified residue" description="4-aspartylphosphate" evidence="6">
    <location>
        <position position="55"/>
    </location>
</feature>
<evidence type="ECO:0000256" key="6">
    <source>
        <dbReference type="PROSITE-ProRule" id="PRU00169"/>
    </source>
</evidence>
<dbReference type="Proteomes" id="UP001060414">
    <property type="component" value="Chromosome"/>
</dbReference>
<dbReference type="PRINTS" id="PR01590">
    <property type="entry name" value="HTHFIS"/>
</dbReference>
<evidence type="ECO:0000256" key="4">
    <source>
        <dbReference type="ARBA" id="ARBA00023125"/>
    </source>
</evidence>
<dbReference type="PROSITE" id="PS50110">
    <property type="entry name" value="RESPONSE_REGULATORY"/>
    <property type="match status" value="1"/>
</dbReference>
<keyword evidence="6" id="KW-0597">Phosphoprotein</keyword>
<dbReference type="InterPro" id="IPR003593">
    <property type="entry name" value="AAA+_ATPase"/>
</dbReference>
<evidence type="ECO:0000256" key="5">
    <source>
        <dbReference type="ARBA" id="ARBA00023163"/>
    </source>
</evidence>
<dbReference type="Gene3D" id="1.10.10.60">
    <property type="entry name" value="Homeodomain-like"/>
    <property type="match status" value="1"/>
</dbReference>
<dbReference type="InterPro" id="IPR002197">
    <property type="entry name" value="HTH_Fis"/>
</dbReference>
<dbReference type="InterPro" id="IPR001789">
    <property type="entry name" value="Sig_transdc_resp-reg_receiver"/>
</dbReference>
<keyword evidence="3" id="KW-0805">Transcription regulation</keyword>
<proteinExistence type="predicted"/>
<dbReference type="Gene3D" id="1.10.8.60">
    <property type="match status" value="1"/>
</dbReference>
<evidence type="ECO:0000259" key="8">
    <source>
        <dbReference type="PROSITE" id="PS50110"/>
    </source>
</evidence>
<dbReference type="InterPro" id="IPR025944">
    <property type="entry name" value="Sigma_54_int_dom_CS"/>
</dbReference>
<dbReference type="Pfam" id="PF25601">
    <property type="entry name" value="AAA_lid_14"/>
    <property type="match status" value="1"/>
</dbReference>
<dbReference type="Gene3D" id="3.40.50.2300">
    <property type="match status" value="1"/>
</dbReference>
<dbReference type="InterPro" id="IPR027417">
    <property type="entry name" value="P-loop_NTPase"/>
</dbReference>
<evidence type="ECO:0000259" key="7">
    <source>
        <dbReference type="PROSITE" id="PS50045"/>
    </source>
</evidence>
<organism evidence="9 10">
    <name type="scientific">Geoalkalibacter halelectricus</name>
    <dbReference type="NCBI Taxonomy" id="2847045"/>
    <lineage>
        <taxon>Bacteria</taxon>
        <taxon>Pseudomonadati</taxon>
        <taxon>Thermodesulfobacteriota</taxon>
        <taxon>Desulfuromonadia</taxon>
        <taxon>Desulfuromonadales</taxon>
        <taxon>Geoalkalibacteraceae</taxon>
        <taxon>Geoalkalibacter</taxon>
    </lineage>
</organism>
<sequence>MKPMTQVLVIDDEAHNRQALSMLLSHSGYQVQSAVSGEEALEIMQKTPFEIIITDLFLPGVSGIDILKRVKEDSPYTSVILITGNASAETAVEAMKEGAFDYITKPFNFEKLKVIVAKAVEKSRLVAENLYLRQQLRGKYKFDNIIGNSLAMQQVFSRMERIVNTDSTILILGESGTGKELVAKAIHYNSPRKDQPFIAINCGAIPAELLESELFGHVKGSFTGAVADKPGRFEAANGGTIFLDEIGTMPMHLQMKLLRVLQEQEVERVGSTRKTKLNVRVVSATNANLEEEVKRGHFREDLYYRLNVIPIVLPPLRERREDIALLARSFLQKFCREMDRPLMSVSPAAMAAIEAYAWPGNVRELENLIERTVALTDGEVIELDDLPSSIAGAHAANPTTLPLSPQLTEAGVDMNLMVADLERALIQEALILAKGVKARAAALLGLNRTTLVEKIKRLGIEEA</sequence>
<dbReference type="Pfam" id="PF02954">
    <property type="entry name" value="HTH_8"/>
    <property type="match status" value="1"/>
</dbReference>
<dbReference type="PROSITE" id="PS00688">
    <property type="entry name" value="SIGMA54_INTERACT_3"/>
    <property type="match status" value="1"/>
</dbReference>
<dbReference type="InterPro" id="IPR009057">
    <property type="entry name" value="Homeodomain-like_sf"/>
</dbReference>
<dbReference type="PROSITE" id="PS50045">
    <property type="entry name" value="SIGMA54_INTERACT_4"/>
    <property type="match status" value="1"/>
</dbReference>
<dbReference type="InterPro" id="IPR011006">
    <property type="entry name" value="CheY-like_superfamily"/>
</dbReference>
<evidence type="ECO:0000256" key="1">
    <source>
        <dbReference type="ARBA" id="ARBA00022741"/>
    </source>
</evidence>
<dbReference type="EMBL" id="CP092109">
    <property type="protein sequence ID" value="UWZ81067.1"/>
    <property type="molecule type" value="Genomic_DNA"/>
</dbReference>
<dbReference type="Pfam" id="PF00072">
    <property type="entry name" value="Response_reg"/>
    <property type="match status" value="1"/>
</dbReference>
<feature type="domain" description="Sigma-54 factor interaction" evidence="7">
    <location>
        <begin position="145"/>
        <end position="374"/>
    </location>
</feature>
<dbReference type="SMART" id="SM00382">
    <property type="entry name" value="AAA"/>
    <property type="match status" value="1"/>
</dbReference>
<evidence type="ECO:0000313" key="10">
    <source>
        <dbReference type="Proteomes" id="UP001060414"/>
    </source>
</evidence>
<dbReference type="RefSeq" id="WP_260749438.1">
    <property type="nucleotide sequence ID" value="NZ_CP092109.1"/>
</dbReference>
<feature type="domain" description="Response regulatory" evidence="8">
    <location>
        <begin position="6"/>
        <end position="120"/>
    </location>
</feature>
<keyword evidence="10" id="KW-1185">Reference proteome</keyword>
<dbReference type="PROSITE" id="PS00675">
    <property type="entry name" value="SIGMA54_INTERACT_1"/>
    <property type="match status" value="1"/>
</dbReference>
<dbReference type="CDD" id="cd00009">
    <property type="entry name" value="AAA"/>
    <property type="match status" value="1"/>
</dbReference>
<dbReference type="InterPro" id="IPR002078">
    <property type="entry name" value="Sigma_54_int"/>
</dbReference>
<dbReference type="Pfam" id="PF00158">
    <property type="entry name" value="Sigma54_activat"/>
    <property type="match status" value="1"/>
</dbReference>
<dbReference type="SUPFAM" id="SSF52540">
    <property type="entry name" value="P-loop containing nucleoside triphosphate hydrolases"/>
    <property type="match status" value="1"/>
</dbReference>
<dbReference type="SMART" id="SM00448">
    <property type="entry name" value="REC"/>
    <property type="match status" value="1"/>
</dbReference>
<evidence type="ECO:0000256" key="2">
    <source>
        <dbReference type="ARBA" id="ARBA00022840"/>
    </source>
</evidence>
<keyword evidence="2" id="KW-0067">ATP-binding</keyword>
<dbReference type="InterPro" id="IPR025943">
    <property type="entry name" value="Sigma_54_int_dom_ATP-bd_2"/>
</dbReference>
<dbReference type="PANTHER" id="PTHR32071:SF81">
    <property type="entry name" value="PROPIONATE CATABOLISM OPERON REGULATORY PROTEIN"/>
    <property type="match status" value="1"/>
</dbReference>
<evidence type="ECO:0000313" key="9">
    <source>
        <dbReference type="EMBL" id="UWZ81067.1"/>
    </source>
</evidence>
<protein>
    <submittedName>
        <fullName evidence="9">Sigma-54 dependent transcriptional regulator</fullName>
    </submittedName>
</protein>
<gene>
    <name evidence="9" type="ORF">L9S41_06645</name>
</gene>
<keyword evidence="5" id="KW-0804">Transcription</keyword>
<dbReference type="Gene3D" id="3.40.50.300">
    <property type="entry name" value="P-loop containing nucleotide triphosphate hydrolases"/>
    <property type="match status" value="1"/>
</dbReference>
<accession>A0ABY5ZSY3</accession>